<dbReference type="Gene3D" id="3.40.50.720">
    <property type="entry name" value="NAD(P)-binding Rossmann-like Domain"/>
    <property type="match status" value="1"/>
</dbReference>
<dbReference type="Gene3D" id="3.30.360.10">
    <property type="entry name" value="Dihydrodipicolinate Reductase, domain 2"/>
    <property type="match status" value="1"/>
</dbReference>
<organism evidence="4 5">
    <name type="scientific">Paenibacillus thalictri</name>
    <dbReference type="NCBI Taxonomy" id="2527873"/>
    <lineage>
        <taxon>Bacteria</taxon>
        <taxon>Bacillati</taxon>
        <taxon>Bacillota</taxon>
        <taxon>Bacilli</taxon>
        <taxon>Bacillales</taxon>
        <taxon>Paenibacillaceae</taxon>
        <taxon>Paenibacillus</taxon>
    </lineage>
</organism>
<dbReference type="PANTHER" id="PTHR43818:SF11">
    <property type="entry name" value="BCDNA.GH03377"/>
    <property type="match status" value="1"/>
</dbReference>
<feature type="domain" description="GFO/IDH/MocA-like oxidoreductase" evidence="3">
    <location>
        <begin position="133"/>
        <end position="256"/>
    </location>
</feature>
<dbReference type="GO" id="GO:0000166">
    <property type="term" value="F:nucleotide binding"/>
    <property type="evidence" value="ECO:0007669"/>
    <property type="project" value="InterPro"/>
</dbReference>
<dbReference type="SUPFAM" id="SSF55347">
    <property type="entry name" value="Glyceraldehyde-3-phosphate dehydrogenase-like, C-terminal domain"/>
    <property type="match status" value="1"/>
</dbReference>
<dbReference type="PANTHER" id="PTHR43818">
    <property type="entry name" value="BCDNA.GH03377"/>
    <property type="match status" value="1"/>
</dbReference>
<gene>
    <name evidence="4" type="ORF">EYB31_22795</name>
</gene>
<dbReference type="InterPro" id="IPR055170">
    <property type="entry name" value="GFO_IDH_MocA-like_dom"/>
</dbReference>
<evidence type="ECO:0000259" key="3">
    <source>
        <dbReference type="Pfam" id="PF22725"/>
    </source>
</evidence>
<dbReference type="SUPFAM" id="SSF51735">
    <property type="entry name" value="NAD(P)-binding Rossmann-fold domains"/>
    <property type="match status" value="1"/>
</dbReference>
<evidence type="ECO:0000313" key="5">
    <source>
        <dbReference type="Proteomes" id="UP000293142"/>
    </source>
</evidence>
<keyword evidence="1" id="KW-0560">Oxidoreductase</keyword>
<name>A0A4Q9DMD1_9BACL</name>
<protein>
    <submittedName>
        <fullName evidence="4">Gfo/Idh/MocA family oxidoreductase</fullName>
    </submittedName>
</protein>
<dbReference type="InterPro" id="IPR036291">
    <property type="entry name" value="NAD(P)-bd_dom_sf"/>
</dbReference>
<accession>A0A4Q9DMD1</accession>
<dbReference type="Proteomes" id="UP000293142">
    <property type="component" value="Unassembled WGS sequence"/>
</dbReference>
<reference evidence="4 5" key="1">
    <citation type="submission" date="2019-02" db="EMBL/GenBank/DDBJ databases">
        <title>Paenibacillus sp. nov., isolated from surface-sterilized tissue of Thalictrum simplex L.</title>
        <authorList>
            <person name="Tuo L."/>
        </authorList>
    </citation>
    <scope>NUCLEOTIDE SEQUENCE [LARGE SCALE GENOMIC DNA]</scope>
    <source>
        <strain evidence="4 5">N2SHLJ1</strain>
    </source>
</reference>
<dbReference type="Pfam" id="PF22725">
    <property type="entry name" value="GFO_IDH_MocA_C3"/>
    <property type="match status" value="1"/>
</dbReference>
<dbReference type="InterPro" id="IPR000683">
    <property type="entry name" value="Gfo/Idh/MocA-like_OxRdtase_N"/>
</dbReference>
<dbReference type="Pfam" id="PF01408">
    <property type="entry name" value="GFO_IDH_MocA"/>
    <property type="match status" value="1"/>
</dbReference>
<dbReference type="OrthoDB" id="9815825at2"/>
<sequence>MINIGFLGLGRVLDYHLPAIRECGDPFRIASVFDLSERRKTEVARELNAKASQSYEEMLADPDIDVIVVATPPRFHAVHAIQALQSGKHVIVEKPMALHAEDAKRMVEAADANGKLLVVNHNHRFSGHQQYPYIKQALASNAIGKPYQYNVQLMSGWGGYEGSPDYIPNWECKKEQGGGTLFSWGPHLVDMVLHAHHSPPDTVYARLNSEGWEFDGDSNSSVTITFADGATAHIEISYVSPHSFNLFYVRGEHGSIKFEQSTGNVTLKKGVIKKQYTEETVIPDAPKPGVIYNNLYQAVTFGEELLINPKHIYVVIAVLEAAVRSSENNIVVKLSDILNPDESGVV</sequence>
<dbReference type="EMBL" id="SIRE01000017">
    <property type="protein sequence ID" value="TBL75249.1"/>
    <property type="molecule type" value="Genomic_DNA"/>
</dbReference>
<evidence type="ECO:0000256" key="1">
    <source>
        <dbReference type="ARBA" id="ARBA00023002"/>
    </source>
</evidence>
<dbReference type="GO" id="GO:0016491">
    <property type="term" value="F:oxidoreductase activity"/>
    <property type="evidence" value="ECO:0007669"/>
    <property type="project" value="UniProtKB-KW"/>
</dbReference>
<evidence type="ECO:0000259" key="2">
    <source>
        <dbReference type="Pfam" id="PF01408"/>
    </source>
</evidence>
<keyword evidence="5" id="KW-1185">Reference proteome</keyword>
<dbReference type="RefSeq" id="WP_131015738.1">
    <property type="nucleotide sequence ID" value="NZ_SIRE01000017.1"/>
</dbReference>
<dbReference type="InterPro" id="IPR050463">
    <property type="entry name" value="Gfo/Idh/MocA_oxidrdct_glycsds"/>
</dbReference>
<dbReference type="AlphaFoldDB" id="A0A4Q9DMD1"/>
<evidence type="ECO:0000313" key="4">
    <source>
        <dbReference type="EMBL" id="TBL75249.1"/>
    </source>
</evidence>
<comment type="caution">
    <text evidence="4">The sequence shown here is derived from an EMBL/GenBank/DDBJ whole genome shotgun (WGS) entry which is preliminary data.</text>
</comment>
<proteinExistence type="predicted"/>
<feature type="domain" description="Gfo/Idh/MocA-like oxidoreductase N-terminal" evidence="2">
    <location>
        <begin position="2"/>
        <end position="121"/>
    </location>
</feature>